<dbReference type="InterPro" id="IPR020287">
    <property type="entry name" value="Tail_sheath_C"/>
</dbReference>
<dbReference type="KEGG" id="aser:Asera_60090"/>
<feature type="domain" description="Tail sheath protein C-terminal" evidence="3">
    <location>
        <begin position="429"/>
        <end position="534"/>
    </location>
</feature>
<evidence type="ECO:0000259" key="3">
    <source>
        <dbReference type="Pfam" id="PF17482"/>
    </source>
</evidence>
<dbReference type="Proteomes" id="UP000680750">
    <property type="component" value="Chromosome"/>
</dbReference>
<accession>A0A810LCE8</accession>
<gene>
    <name evidence="4" type="ORF">Asera_60090</name>
</gene>
<name>A0A810LCE8_9ACTN</name>
<dbReference type="AlphaFoldDB" id="A0A810LCE8"/>
<proteinExistence type="inferred from homology"/>
<reference evidence="4" key="1">
    <citation type="submission" date="2020-08" db="EMBL/GenBank/DDBJ databases">
        <title>Whole genome shotgun sequence of Actinocatenispora sera NBRC 101916.</title>
        <authorList>
            <person name="Komaki H."/>
            <person name="Tamura T."/>
        </authorList>
    </citation>
    <scope>NUCLEOTIDE SEQUENCE</scope>
    <source>
        <strain evidence="4">NBRC 101916</strain>
    </source>
</reference>
<sequence length="545" mass="57667">MLALPGNAAASRSRSDNFDPVGCPMAATYLSPGVYVEEVSSGSRPIEAVGTAVAAFVGFAEKGPVHEPTLITNWTQFTRTFGTFLDGAYLPLAVYGFFLNGGGSAYVVRVGAGIVGNVPNSGDEPAALTAGHATASLPASAGNKTALRVRALQPGPAGRDIAVLVEAPSTPSDGTFTLTVKQGDKVVETFADVTVKRGATNVVTAVRQRSKLIAVEETKGGSLVPRQGAEVALAGGDAAPAGNQLDAAEYVGDVGDRTGFAGLEALEDVTMLCAPDLMSAYQRGALDDDGLKAVQLGMIAHCELMGDRVAILDPPPGLNAQQLKEWRNDVAGYDSKYAALYWPWIRVMDPAQGKPILLPPSGHLAGVWARSDETRGVHKAPANEVVRGALTLELAITKGEHDQLNPIGVNCIRFFPGQGIRVWGARTLSSDAEWRYLNVRRLFNWVEKSILLGTNWVVFEPNDAALWDTVGRVITMFLGRIWATGALMGSSWAEGFYVKCDAENNPPENLDAGVLTVDIGLAPVKPAEFVVFRLSQLAQGAALEE</sequence>
<evidence type="ECO:0000313" key="5">
    <source>
        <dbReference type="Proteomes" id="UP000680750"/>
    </source>
</evidence>
<feature type="domain" description="Tail sheath protein subtilisin-like" evidence="2">
    <location>
        <begin position="292"/>
        <end position="428"/>
    </location>
</feature>
<comment type="similarity">
    <text evidence="1">Belongs to the myoviridae tail sheath protein family.</text>
</comment>
<organism evidence="4 5">
    <name type="scientific">Actinocatenispora sera</name>
    <dbReference type="NCBI Taxonomy" id="390989"/>
    <lineage>
        <taxon>Bacteria</taxon>
        <taxon>Bacillati</taxon>
        <taxon>Actinomycetota</taxon>
        <taxon>Actinomycetes</taxon>
        <taxon>Micromonosporales</taxon>
        <taxon>Micromonosporaceae</taxon>
        <taxon>Actinocatenispora</taxon>
    </lineage>
</organism>
<dbReference type="Gene3D" id="3.40.50.11780">
    <property type="match status" value="2"/>
</dbReference>
<dbReference type="PANTHER" id="PTHR35861">
    <property type="match status" value="1"/>
</dbReference>
<dbReference type="Pfam" id="PF04984">
    <property type="entry name" value="Phage_sheath_1"/>
    <property type="match status" value="1"/>
</dbReference>
<dbReference type="PANTHER" id="PTHR35861:SF1">
    <property type="entry name" value="PHAGE TAIL SHEATH PROTEIN"/>
    <property type="match status" value="1"/>
</dbReference>
<dbReference type="EMBL" id="AP023354">
    <property type="protein sequence ID" value="BCJ31901.1"/>
    <property type="molecule type" value="Genomic_DNA"/>
</dbReference>
<dbReference type="Pfam" id="PF17482">
    <property type="entry name" value="Phage_sheath_1C"/>
    <property type="match status" value="1"/>
</dbReference>
<evidence type="ECO:0000256" key="1">
    <source>
        <dbReference type="ARBA" id="ARBA00008005"/>
    </source>
</evidence>
<dbReference type="InterPro" id="IPR052042">
    <property type="entry name" value="Tail_sheath_structural"/>
</dbReference>
<keyword evidence="5" id="KW-1185">Reference proteome</keyword>
<evidence type="ECO:0000313" key="4">
    <source>
        <dbReference type="EMBL" id="BCJ31901.1"/>
    </source>
</evidence>
<evidence type="ECO:0000259" key="2">
    <source>
        <dbReference type="Pfam" id="PF04984"/>
    </source>
</evidence>
<dbReference type="InterPro" id="IPR035089">
    <property type="entry name" value="Phage_sheath_subtilisin"/>
</dbReference>
<protein>
    <submittedName>
        <fullName evidence="4">Tail protein</fullName>
    </submittedName>
</protein>